<proteinExistence type="predicted"/>
<dbReference type="GO" id="GO:0005524">
    <property type="term" value="F:ATP binding"/>
    <property type="evidence" value="ECO:0007669"/>
    <property type="project" value="InterPro"/>
</dbReference>
<dbReference type="EMBL" id="CAJJDP010000123">
    <property type="protein sequence ID" value="CAD8201168.1"/>
    <property type="molecule type" value="Genomic_DNA"/>
</dbReference>
<evidence type="ECO:0000313" key="2">
    <source>
        <dbReference type="EMBL" id="CAD8201168.1"/>
    </source>
</evidence>
<evidence type="ECO:0000259" key="1">
    <source>
        <dbReference type="PROSITE" id="PS50011"/>
    </source>
</evidence>
<dbReference type="PROSITE" id="PS50011">
    <property type="entry name" value="PROTEIN_KINASE_DOM"/>
    <property type="match status" value="1"/>
</dbReference>
<dbReference type="GO" id="GO:0004672">
    <property type="term" value="F:protein kinase activity"/>
    <property type="evidence" value="ECO:0007669"/>
    <property type="project" value="InterPro"/>
</dbReference>
<accession>A0A8S1XK73</accession>
<sequence length="107" mass="12615">MENRFTKVGDQQTNKSCRLNKFVNDSSYSQFNFTTQNPIFMEGELIDAGSFGQVYMVQDNRTGKIYAVKKINLKRDFDQEDLQENKSQEYNKICLESRERRLQVLIT</sequence>
<feature type="domain" description="Protein kinase" evidence="1">
    <location>
        <begin position="40"/>
        <end position="107"/>
    </location>
</feature>
<dbReference type="AlphaFoldDB" id="A0A8S1XK73"/>
<protein>
    <recommendedName>
        <fullName evidence="1">Protein kinase domain-containing protein</fullName>
    </recommendedName>
</protein>
<keyword evidence="3" id="KW-1185">Reference proteome</keyword>
<gene>
    <name evidence="2" type="ORF">POCTA_138.1.T1230178</name>
</gene>
<comment type="caution">
    <text evidence="2">The sequence shown here is derived from an EMBL/GenBank/DDBJ whole genome shotgun (WGS) entry which is preliminary data.</text>
</comment>
<reference evidence="2" key="1">
    <citation type="submission" date="2021-01" db="EMBL/GenBank/DDBJ databases">
        <authorList>
            <consortium name="Genoscope - CEA"/>
            <person name="William W."/>
        </authorList>
    </citation>
    <scope>NUCLEOTIDE SEQUENCE</scope>
</reference>
<dbReference type="Proteomes" id="UP000683925">
    <property type="component" value="Unassembled WGS sequence"/>
</dbReference>
<name>A0A8S1XK73_PAROT</name>
<organism evidence="2 3">
    <name type="scientific">Paramecium octaurelia</name>
    <dbReference type="NCBI Taxonomy" id="43137"/>
    <lineage>
        <taxon>Eukaryota</taxon>
        <taxon>Sar</taxon>
        <taxon>Alveolata</taxon>
        <taxon>Ciliophora</taxon>
        <taxon>Intramacronucleata</taxon>
        <taxon>Oligohymenophorea</taxon>
        <taxon>Peniculida</taxon>
        <taxon>Parameciidae</taxon>
        <taxon>Paramecium</taxon>
    </lineage>
</organism>
<dbReference type="InterPro" id="IPR000719">
    <property type="entry name" value="Prot_kinase_dom"/>
</dbReference>
<evidence type="ECO:0000313" key="3">
    <source>
        <dbReference type="Proteomes" id="UP000683925"/>
    </source>
</evidence>